<gene>
    <name evidence="2" type="ORF">TVAG_286320</name>
</gene>
<keyword evidence="3" id="KW-1185">Reference proteome</keyword>
<reference evidence="2" key="1">
    <citation type="submission" date="2006-10" db="EMBL/GenBank/DDBJ databases">
        <authorList>
            <person name="Amadeo P."/>
            <person name="Zhao Q."/>
            <person name="Wortman J."/>
            <person name="Fraser-Liggett C."/>
            <person name="Carlton J."/>
        </authorList>
    </citation>
    <scope>NUCLEOTIDE SEQUENCE</scope>
    <source>
        <strain evidence="2">G3</strain>
    </source>
</reference>
<feature type="region of interest" description="Disordered" evidence="1">
    <location>
        <begin position="323"/>
        <end position="489"/>
    </location>
</feature>
<dbReference type="VEuPathDB" id="TrichDB:TVAG_286320"/>
<feature type="compositionally biased region" description="Pro residues" evidence="1">
    <location>
        <begin position="476"/>
        <end position="489"/>
    </location>
</feature>
<feature type="compositionally biased region" description="Basic and acidic residues" evidence="1">
    <location>
        <begin position="332"/>
        <end position="437"/>
    </location>
</feature>
<evidence type="ECO:0000313" key="3">
    <source>
        <dbReference type="Proteomes" id="UP000001542"/>
    </source>
</evidence>
<dbReference type="InterPro" id="IPR036915">
    <property type="entry name" value="Cyclin-like_sf"/>
</dbReference>
<evidence type="ECO:0000313" key="2">
    <source>
        <dbReference type="EMBL" id="EAY05454.1"/>
    </source>
</evidence>
<sequence>MIPTSIPKEVLENILQVMVHMPGLYKDFNTPLCSSTMRYLLKFYEKTTPEKSDYFTSLVAAYNLSSKVNECVVPMRQIVNAIRDWFVKPQFAEAATELGCGDTKAEKFSETLTQNAVAREKDIIIALNFNFYLPNVQDIVIKNISRIMSWHYNIQTIDIHSFIFNDCSSTSEKIQNEILMLSDYYSIPLELIALTVTQITLEFYYENFSPGCRKWNSIIAPQIKQEDFDHALAEIRPYVLDSLAKKNIKPPLIPAVYVDFSPFSEYKSVPICPSVANQEPLCPPLPLFLLQRVLPPDNSIFHHHYADHQPLCPPFSAELMNFPPQPRFSTKSLEESRKQKRKRMDDDHRNFRDGRPRDLRHSYSSDRFREDYRPPSPYYDDRFGPRRRPPYDDRRDERRDDRRDDYYSRYDDRRPYPDERGFPYRCDDEFLPDDRHMDRRRHQQNSRRDYPPPPSYSSERKPHPSPMKERDRSPQRRPPPPPHSPKNRK</sequence>
<name>A2EPE6_TRIV3</name>
<organism evidence="2 3">
    <name type="scientific">Trichomonas vaginalis (strain ATCC PRA-98 / G3)</name>
    <dbReference type="NCBI Taxonomy" id="412133"/>
    <lineage>
        <taxon>Eukaryota</taxon>
        <taxon>Metamonada</taxon>
        <taxon>Parabasalia</taxon>
        <taxon>Trichomonadida</taxon>
        <taxon>Trichomonadidae</taxon>
        <taxon>Trichomonas</taxon>
    </lineage>
</organism>
<dbReference type="Gene3D" id="1.10.472.10">
    <property type="entry name" value="Cyclin-like"/>
    <property type="match status" value="1"/>
</dbReference>
<feature type="compositionally biased region" description="Basic and acidic residues" evidence="1">
    <location>
        <begin position="458"/>
        <end position="474"/>
    </location>
</feature>
<dbReference type="InParanoid" id="A2EPE6"/>
<evidence type="ECO:0000256" key="1">
    <source>
        <dbReference type="SAM" id="MobiDB-lite"/>
    </source>
</evidence>
<dbReference type="KEGG" id="tva:4763314"/>
<dbReference type="VEuPathDB" id="TrichDB:TVAGG3_0616260"/>
<reference evidence="2" key="2">
    <citation type="journal article" date="2007" name="Science">
        <title>Draft genome sequence of the sexually transmitted pathogen Trichomonas vaginalis.</title>
        <authorList>
            <person name="Carlton J.M."/>
            <person name="Hirt R.P."/>
            <person name="Silva J.C."/>
            <person name="Delcher A.L."/>
            <person name="Schatz M."/>
            <person name="Zhao Q."/>
            <person name="Wortman J.R."/>
            <person name="Bidwell S.L."/>
            <person name="Alsmark U.C.M."/>
            <person name="Besteiro S."/>
            <person name="Sicheritz-Ponten T."/>
            <person name="Noel C.J."/>
            <person name="Dacks J.B."/>
            <person name="Foster P.G."/>
            <person name="Simillion C."/>
            <person name="Van de Peer Y."/>
            <person name="Miranda-Saavedra D."/>
            <person name="Barton G.J."/>
            <person name="Westrop G.D."/>
            <person name="Mueller S."/>
            <person name="Dessi D."/>
            <person name="Fiori P.L."/>
            <person name="Ren Q."/>
            <person name="Paulsen I."/>
            <person name="Zhang H."/>
            <person name="Bastida-Corcuera F.D."/>
            <person name="Simoes-Barbosa A."/>
            <person name="Brown M.T."/>
            <person name="Hayes R.D."/>
            <person name="Mukherjee M."/>
            <person name="Okumura C.Y."/>
            <person name="Schneider R."/>
            <person name="Smith A.J."/>
            <person name="Vanacova S."/>
            <person name="Villalvazo M."/>
            <person name="Haas B.J."/>
            <person name="Pertea M."/>
            <person name="Feldblyum T.V."/>
            <person name="Utterback T.R."/>
            <person name="Shu C.L."/>
            <person name="Osoegawa K."/>
            <person name="de Jong P.J."/>
            <person name="Hrdy I."/>
            <person name="Horvathova L."/>
            <person name="Zubacova Z."/>
            <person name="Dolezal P."/>
            <person name="Malik S.B."/>
            <person name="Logsdon J.M. Jr."/>
            <person name="Henze K."/>
            <person name="Gupta A."/>
            <person name="Wang C.C."/>
            <person name="Dunne R.L."/>
            <person name="Upcroft J.A."/>
            <person name="Upcroft P."/>
            <person name="White O."/>
            <person name="Salzberg S.L."/>
            <person name="Tang P."/>
            <person name="Chiu C.-H."/>
            <person name="Lee Y.-S."/>
            <person name="Embley T.M."/>
            <person name="Coombs G.H."/>
            <person name="Mottram J.C."/>
            <person name="Tachezy J."/>
            <person name="Fraser-Liggett C.M."/>
            <person name="Johnson P.J."/>
        </authorList>
    </citation>
    <scope>NUCLEOTIDE SEQUENCE [LARGE SCALE GENOMIC DNA]</scope>
    <source>
        <strain evidence="2">G3</strain>
    </source>
</reference>
<dbReference type="AlphaFoldDB" id="A2EPE6"/>
<dbReference type="RefSeq" id="XP_001317677.1">
    <property type="nucleotide sequence ID" value="XM_001317642.1"/>
</dbReference>
<protein>
    <submittedName>
        <fullName evidence="2">Uncharacterized protein</fullName>
    </submittedName>
</protein>
<accession>A2EPE6</accession>
<proteinExistence type="predicted"/>
<dbReference type="EMBL" id="DS113448">
    <property type="protein sequence ID" value="EAY05454.1"/>
    <property type="molecule type" value="Genomic_DNA"/>
</dbReference>
<dbReference type="SUPFAM" id="SSF47954">
    <property type="entry name" value="Cyclin-like"/>
    <property type="match status" value="1"/>
</dbReference>
<dbReference type="Proteomes" id="UP000001542">
    <property type="component" value="Unassembled WGS sequence"/>
</dbReference>